<proteinExistence type="predicted"/>
<evidence type="ECO:0000256" key="2">
    <source>
        <dbReference type="ARBA" id="ARBA00023136"/>
    </source>
</evidence>
<feature type="chain" id="PRO_5045114576" evidence="5">
    <location>
        <begin position="21"/>
        <end position="237"/>
    </location>
</feature>
<evidence type="ECO:0000259" key="6">
    <source>
        <dbReference type="PROSITE" id="PS51123"/>
    </source>
</evidence>
<dbReference type="PANTHER" id="PTHR30329">
    <property type="entry name" value="STATOR ELEMENT OF FLAGELLAR MOTOR COMPLEX"/>
    <property type="match status" value="1"/>
</dbReference>
<organism evidence="7 8">
    <name type="scientific">Neolewinella maritima</name>
    <dbReference type="NCBI Taxonomy" id="1383882"/>
    <lineage>
        <taxon>Bacteria</taxon>
        <taxon>Pseudomonadati</taxon>
        <taxon>Bacteroidota</taxon>
        <taxon>Saprospiria</taxon>
        <taxon>Saprospirales</taxon>
        <taxon>Lewinellaceae</taxon>
        <taxon>Neolewinella</taxon>
    </lineage>
</organism>
<dbReference type="InterPro" id="IPR036737">
    <property type="entry name" value="OmpA-like_sf"/>
</dbReference>
<comment type="subcellular location">
    <subcellularLocation>
        <location evidence="1">Cell outer membrane</location>
    </subcellularLocation>
</comment>
<dbReference type="Pfam" id="PF00691">
    <property type="entry name" value="OmpA"/>
    <property type="match status" value="1"/>
</dbReference>
<evidence type="ECO:0000313" key="7">
    <source>
        <dbReference type="EMBL" id="CAH1001272.1"/>
    </source>
</evidence>
<dbReference type="PROSITE" id="PS51257">
    <property type="entry name" value="PROKAR_LIPOPROTEIN"/>
    <property type="match status" value="1"/>
</dbReference>
<sequence length="237" mass="24524">MKIISKSISFLLVALMLVFAVGCNTSRAVKGGAVGGAAGGVIGGVIGKNNGSGTKGAIIGSVVGGAAGAVIGKYMDKQAEEIEEEIPGAQVDRVVGVDENGDSTTTGIVVTFDSGVLFGFGKYALTDASRIELQRMAKVFTKYPETTVTIDGHTDSVGGEASNQRLSEQRAASVADYLAELGVDRTRFVVTGHGETRPVATNDTDAGREANRRVEVSIEANEELTQKAQDGTLTVPE</sequence>
<keyword evidence="5" id="KW-0732">Signal</keyword>
<keyword evidence="2 4" id="KW-0472">Membrane</keyword>
<keyword evidence="3" id="KW-0998">Cell outer membrane</keyword>
<feature type="domain" description="OmpA-like" evidence="6">
    <location>
        <begin position="105"/>
        <end position="222"/>
    </location>
</feature>
<dbReference type="Proteomes" id="UP000837803">
    <property type="component" value="Unassembled WGS sequence"/>
</dbReference>
<dbReference type="RefSeq" id="WP_238751119.1">
    <property type="nucleotide sequence ID" value="NZ_CAKLPZ010000002.1"/>
</dbReference>
<accession>A0ABM9B2D2</accession>
<evidence type="ECO:0000313" key="8">
    <source>
        <dbReference type="Proteomes" id="UP000837803"/>
    </source>
</evidence>
<gene>
    <name evidence="7" type="primary">pal_7</name>
    <name evidence="7" type="ORF">LEM8419_02172</name>
</gene>
<dbReference type="PANTHER" id="PTHR30329:SF21">
    <property type="entry name" value="LIPOPROTEIN YIAD-RELATED"/>
    <property type="match status" value="1"/>
</dbReference>
<dbReference type="PROSITE" id="PS51123">
    <property type="entry name" value="OMPA_2"/>
    <property type="match status" value="1"/>
</dbReference>
<protein>
    <submittedName>
        <fullName evidence="7">Peptidoglycan-associated lipoprotein</fullName>
    </submittedName>
</protein>
<dbReference type="Pfam" id="PF13488">
    <property type="entry name" value="Gly-zipper_Omp"/>
    <property type="match status" value="1"/>
</dbReference>
<dbReference type="CDD" id="cd07185">
    <property type="entry name" value="OmpA_C-like"/>
    <property type="match status" value="1"/>
</dbReference>
<dbReference type="EMBL" id="CAKLPZ010000002">
    <property type="protein sequence ID" value="CAH1001272.1"/>
    <property type="molecule type" value="Genomic_DNA"/>
</dbReference>
<dbReference type="PRINTS" id="PR01021">
    <property type="entry name" value="OMPADOMAIN"/>
</dbReference>
<keyword evidence="7" id="KW-0449">Lipoprotein</keyword>
<dbReference type="PRINTS" id="PR01023">
    <property type="entry name" value="NAFLGMOTY"/>
</dbReference>
<dbReference type="Gene3D" id="3.30.1330.60">
    <property type="entry name" value="OmpA-like domain"/>
    <property type="match status" value="1"/>
</dbReference>
<comment type="caution">
    <text evidence="7">The sequence shown here is derived from an EMBL/GenBank/DDBJ whole genome shotgun (WGS) entry which is preliminary data.</text>
</comment>
<dbReference type="SUPFAM" id="SSF103088">
    <property type="entry name" value="OmpA-like"/>
    <property type="match status" value="1"/>
</dbReference>
<keyword evidence="8" id="KW-1185">Reference proteome</keyword>
<feature type="signal peptide" evidence="5">
    <location>
        <begin position="1"/>
        <end position="20"/>
    </location>
</feature>
<evidence type="ECO:0000256" key="3">
    <source>
        <dbReference type="ARBA" id="ARBA00023237"/>
    </source>
</evidence>
<dbReference type="InterPro" id="IPR050330">
    <property type="entry name" value="Bact_OuterMem_StrucFunc"/>
</dbReference>
<dbReference type="InterPro" id="IPR006665">
    <property type="entry name" value="OmpA-like"/>
</dbReference>
<evidence type="ECO:0000256" key="1">
    <source>
        <dbReference type="ARBA" id="ARBA00004442"/>
    </source>
</evidence>
<name>A0ABM9B2D2_9BACT</name>
<dbReference type="InterPro" id="IPR006664">
    <property type="entry name" value="OMP_bac"/>
</dbReference>
<reference evidence="7" key="1">
    <citation type="submission" date="2021-12" db="EMBL/GenBank/DDBJ databases">
        <authorList>
            <person name="Rodrigo-Torres L."/>
            <person name="Arahal R. D."/>
            <person name="Lucena T."/>
        </authorList>
    </citation>
    <scope>NUCLEOTIDE SEQUENCE</scope>
    <source>
        <strain evidence="7">CECT 8419</strain>
    </source>
</reference>
<evidence type="ECO:0000256" key="4">
    <source>
        <dbReference type="PROSITE-ProRule" id="PRU00473"/>
    </source>
</evidence>
<evidence type="ECO:0000256" key="5">
    <source>
        <dbReference type="SAM" id="SignalP"/>
    </source>
</evidence>
<dbReference type="InterPro" id="IPR039567">
    <property type="entry name" value="Gly-zipper"/>
</dbReference>